<keyword evidence="4" id="KW-1185">Reference proteome</keyword>
<reference evidence="3 4" key="1">
    <citation type="submission" date="2021-03" db="EMBL/GenBank/DDBJ databases">
        <title>Genomic Encyclopedia of Type Strains, Phase IV (KMG-IV): sequencing the most valuable type-strain genomes for metagenomic binning, comparative biology and taxonomic classification.</title>
        <authorList>
            <person name="Goeker M."/>
        </authorList>
    </citation>
    <scope>NUCLEOTIDE SEQUENCE [LARGE SCALE GENOMIC DNA]</scope>
    <source>
        <strain evidence="3 4">DSM 24738</strain>
    </source>
</reference>
<dbReference type="Pfam" id="PF07331">
    <property type="entry name" value="TctB"/>
    <property type="match status" value="1"/>
</dbReference>
<protein>
    <submittedName>
        <fullName evidence="3">Tricarboxylic transport membrane protein</fullName>
    </submittedName>
</protein>
<dbReference type="EMBL" id="JAGGKT010000014">
    <property type="protein sequence ID" value="MBP1933891.1"/>
    <property type="molecule type" value="Genomic_DNA"/>
</dbReference>
<comment type="caution">
    <text evidence="3">The sequence shown here is derived from an EMBL/GenBank/DDBJ whole genome shotgun (WGS) entry which is preliminary data.</text>
</comment>
<evidence type="ECO:0000313" key="4">
    <source>
        <dbReference type="Proteomes" id="UP001519343"/>
    </source>
</evidence>
<feature type="transmembrane region" description="Helical" evidence="1">
    <location>
        <begin position="115"/>
        <end position="136"/>
    </location>
</feature>
<dbReference type="Proteomes" id="UP001519343">
    <property type="component" value="Unassembled WGS sequence"/>
</dbReference>
<feature type="transmembrane region" description="Helical" evidence="1">
    <location>
        <begin position="38"/>
        <end position="56"/>
    </location>
</feature>
<sequence length="148" mass="16985">MKMKLAFSLFFFLFSVVFTALSLKFNFLTDSGRPDTGFFPLIIGFGLLLFTGLSVYHDFKERMKASEKSIYGKEMVWVAVFMTVFIFLLNILGSLISMILFIFSILLLFNREKMLQNISISLVIPIIIVVMFDFWLNASLPKGFLGFV</sequence>
<proteinExistence type="predicted"/>
<keyword evidence="1" id="KW-1133">Transmembrane helix</keyword>
<evidence type="ECO:0000313" key="3">
    <source>
        <dbReference type="EMBL" id="MBP1933891.1"/>
    </source>
</evidence>
<evidence type="ECO:0000256" key="1">
    <source>
        <dbReference type="SAM" id="Phobius"/>
    </source>
</evidence>
<gene>
    <name evidence="3" type="ORF">J2Z37_003908</name>
</gene>
<accession>A0ABS4GUE8</accession>
<evidence type="ECO:0000259" key="2">
    <source>
        <dbReference type="Pfam" id="PF07331"/>
    </source>
</evidence>
<dbReference type="InterPro" id="IPR009936">
    <property type="entry name" value="DUF1468"/>
</dbReference>
<keyword evidence="1" id="KW-0812">Transmembrane</keyword>
<organism evidence="3 4">
    <name type="scientific">Ammoniphilus resinae</name>
    <dbReference type="NCBI Taxonomy" id="861532"/>
    <lineage>
        <taxon>Bacteria</taxon>
        <taxon>Bacillati</taxon>
        <taxon>Bacillota</taxon>
        <taxon>Bacilli</taxon>
        <taxon>Bacillales</taxon>
        <taxon>Paenibacillaceae</taxon>
        <taxon>Aneurinibacillus group</taxon>
        <taxon>Ammoniphilus</taxon>
    </lineage>
</organism>
<feature type="transmembrane region" description="Helical" evidence="1">
    <location>
        <begin position="76"/>
        <end position="109"/>
    </location>
</feature>
<name>A0ABS4GUE8_9BACL</name>
<keyword evidence="1" id="KW-0472">Membrane</keyword>
<feature type="domain" description="DUF1468" evidence="2">
    <location>
        <begin position="6"/>
        <end position="141"/>
    </location>
</feature>